<comment type="caution">
    <text evidence="2">The sequence shown here is derived from an EMBL/GenBank/DDBJ whole genome shotgun (WGS) entry which is preliminary data.</text>
</comment>
<gene>
    <name evidence="2" type="ORF">V3851_12955</name>
</gene>
<dbReference type="RefSeq" id="WP_331846955.1">
    <property type="nucleotide sequence ID" value="NZ_JAZHPZ010000005.1"/>
</dbReference>
<keyword evidence="1" id="KW-1133">Transmembrane helix</keyword>
<dbReference type="InterPro" id="IPR043739">
    <property type="entry name" value="DUF5684"/>
</dbReference>
<feature type="transmembrane region" description="Helical" evidence="1">
    <location>
        <begin position="32"/>
        <end position="50"/>
    </location>
</feature>
<evidence type="ECO:0000256" key="1">
    <source>
        <dbReference type="SAM" id="Phobius"/>
    </source>
</evidence>
<dbReference type="Pfam" id="PF18936">
    <property type="entry name" value="DUF5684"/>
    <property type="match status" value="1"/>
</dbReference>
<keyword evidence="3" id="KW-1185">Reference proteome</keyword>
<organism evidence="2 3">
    <name type="scientific">Paenibacillus haidiansis</name>
    <dbReference type="NCBI Taxonomy" id="1574488"/>
    <lineage>
        <taxon>Bacteria</taxon>
        <taxon>Bacillati</taxon>
        <taxon>Bacillota</taxon>
        <taxon>Bacilli</taxon>
        <taxon>Bacillales</taxon>
        <taxon>Paenibacillaceae</taxon>
        <taxon>Paenibacillus</taxon>
    </lineage>
</organism>
<accession>A0ABU7VSN5</accession>
<proteinExistence type="predicted"/>
<dbReference type="Proteomes" id="UP001306950">
    <property type="component" value="Unassembled WGS sequence"/>
</dbReference>
<keyword evidence="1" id="KW-0812">Transmembrane</keyword>
<dbReference type="EMBL" id="JAZHPZ010000005">
    <property type="protein sequence ID" value="MEF2966743.1"/>
    <property type="molecule type" value="Genomic_DNA"/>
</dbReference>
<reference evidence="2 3" key="1">
    <citation type="submission" date="2024-02" db="EMBL/GenBank/DDBJ databases">
        <title>A nitrogen-fixing paenibacillus bacterium.</title>
        <authorList>
            <person name="Zhang W.L."/>
            <person name="Chen S.F."/>
        </authorList>
    </citation>
    <scope>NUCLEOTIDE SEQUENCE [LARGE SCALE GENOMIC DNA]</scope>
    <source>
        <strain evidence="2 3">M1</strain>
    </source>
</reference>
<feature type="transmembrane region" description="Helical" evidence="1">
    <location>
        <begin position="57"/>
        <end position="75"/>
    </location>
</feature>
<name>A0ABU7VSN5_9BACL</name>
<sequence length="126" mass="14399">MLWFAFLLALALYFLYAGAFFSLAKKAGLDHIAWFAFIPILSSILQLRMIQKSGWWVLMYFVPIASFVFAIIWQVQLLNAFGKNGAFVIFNILLAPVYMILWMVWGYSSETTYQLGNPIPPNGVAY</sequence>
<protein>
    <submittedName>
        <fullName evidence="2">DUF5684 domain-containing protein</fullName>
    </submittedName>
</protein>
<keyword evidence="1" id="KW-0472">Membrane</keyword>
<feature type="transmembrane region" description="Helical" evidence="1">
    <location>
        <begin position="87"/>
        <end position="105"/>
    </location>
</feature>
<evidence type="ECO:0000313" key="2">
    <source>
        <dbReference type="EMBL" id="MEF2966743.1"/>
    </source>
</evidence>
<evidence type="ECO:0000313" key="3">
    <source>
        <dbReference type="Proteomes" id="UP001306950"/>
    </source>
</evidence>